<organism evidence="2 3">
    <name type="scientific">Bradyrhizobium ivorense</name>
    <dbReference type="NCBI Taxonomy" id="2511166"/>
    <lineage>
        <taxon>Bacteria</taxon>
        <taxon>Pseudomonadati</taxon>
        <taxon>Pseudomonadota</taxon>
        <taxon>Alphaproteobacteria</taxon>
        <taxon>Hyphomicrobiales</taxon>
        <taxon>Nitrobacteraceae</taxon>
        <taxon>Bradyrhizobium</taxon>
    </lineage>
</organism>
<reference evidence="2" key="1">
    <citation type="submission" date="2019-02" db="EMBL/GenBank/DDBJ databases">
        <authorList>
            <person name="Pothier F.J."/>
        </authorList>
    </citation>
    <scope>NUCLEOTIDE SEQUENCE</scope>
    <source>
        <strain evidence="2">CI-1B</strain>
    </source>
</reference>
<dbReference type="AlphaFoldDB" id="A0A508TDG7"/>
<sequence length="44" mass="5265">MNEYPKSHNFFGPDFLIYLAFVTMLQELIRRLVFPSDVTPTRLF</sequence>
<keyword evidence="1" id="KW-1133">Transmembrane helix</keyword>
<name>A0A508TDG7_9BRAD</name>
<feature type="transmembrane region" description="Helical" evidence="1">
    <location>
        <begin position="15"/>
        <end position="33"/>
    </location>
</feature>
<comment type="caution">
    <text evidence="2">The sequence shown here is derived from an EMBL/GenBank/DDBJ whole genome shotgun (WGS) entry which is preliminary data.</text>
</comment>
<dbReference type="Proteomes" id="UP000328092">
    <property type="component" value="Unassembled WGS sequence"/>
</dbReference>
<keyword evidence="1" id="KW-0812">Transmembrane</keyword>
<evidence type="ECO:0000313" key="3">
    <source>
        <dbReference type="Proteomes" id="UP000328092"/>
    </source>
</evidence>
<evidence type="ECO:0000313" key="2">
    <source>
        <dbReference type="EMBL" id="VIO72411.1"/>
    </source>
</evidence>
<keyword evidence="1" id="KW-0472">Membrane</keyword>
<proteinExistence type="predicted"/>
<gene>
    <name evidence="2" type="ORF">CI1B_40560</name>
</gene>
<dbReference type="EMBL" id="CAADFC020000016">
    <property type="protein sequence ID" value="VIO72411.1"/>
    <property type="molecule type" value="Genomic_DNA"/>
</dbReference>
<accession>A0A508TDG7</accession>
<protein>
    <submittedName>
        <fullName evidence="2">Uncharacterized protein</fullName>
    </submittedName>
</protein>
<evidence type="ECO:0000256" key="1">
    <source>
        <dbReference type="SAM" id="Phobius"/>
    </source>
</evidence>
<keyword evidence="3" id="KW-1185">Reference proteome</keyword>